<sequence>MLHPEVESYLILQSLVKDKTKIVHDKNGNELVASNINSITLYKKFVIISNDWFLLHINSRFKKKVTRLLKKAGIDEKDISFIDYSIYTKVYVTQDPNVFIPCLMQFESLIQE</sequence>
<proteinExistence type="predicted"/>
<dbReference type="KEGG" id="vg:18563527"/>
<dbReference type="RefSeq" id="YP_009015615.1">
    <property type="nucleotide sequence ID" value="NC_023719.1"/>
</dbReference>
<protein>
    <submittedName>
        <fullName evidence="1">Gp312</fullName>
    </submittedName>
</protein>
<name>G3MA53_9CAUD</name>
<keyword evidence="2" id="KW-1185">Reference proteome</keyword>
<dbReference type="EMBL" id="JN638751">
    <property type="protein sequence ID" value="AEO93571.1"/>
    <property type="molecule type" value="Genomic_DNA"/>
</dbReference>
<evidence type="ECO:0000313" key="1">
    <source>
        <dbReference type="EMBL" id="AEO93571.1"/>
    </source>
</evidence>
<reference evidence="1 2" key="1">
    <citation type="submission" date="2011-09" db="EMBL/GenBank/DDBJ databases">
        <authorList>
            <person name="Pope W.H."/>
            <person name="Pedulla M.L."/>
            <person name="Ford M.E."/>
            <person name="Peebles C.L."/>
            <person name="Hatfull G.H."/>
            <person name="Hendrix R.W."/>
        </authorList>
    </citation>
    <scope>NUCLEOTIDE SEQUENCE [LARGE SCALE GENOMIC DNA]</scope>
    <source>
        <strain evidence="1">G</strain>
    </source>
</reference>
<dbReference type="GeneID" id="18563527"/>
<dbReference type="Proteomes" id="UP000009273">
    <property type="component" value="Segment"/>
</dbReference>
<accession>G3MA53</accession>
<evidence type="ECO:0000313" key="2">
    <source>
        <dbReference type="Proteomes" id="UP000009273"/>
    </source>
</evidence>
<organism evidence="1 2">
    <name type="scientific">Bacillus phage G</name>
    <dbReference type="NCBI Taxonomy" id="2884420"/>
    <lineage>
        <taxon>Viruses</taxon>
        <taxon>Duplodnaviria</taxon>
        <taxon>Heunggongvirae</taxon>
        <taxon>Uroviricota</taxon>
        <taxon>Caudoviricetes</taxon>
        <taxon>Donellivirus</taxon>
        <taxon>Donellivirus gee</taxon>
    </lineage>
</organism>
<gene>
    <name evidence="1" type="primary">312</name>
    <name evidence="1" type="ORF">G_312</name>
</gene>